<evidence type="ECO:0000256" key="4">
    <source>
        <dbReference type="ARBA" id="ARBA00022833"/>
    </source>
</evidence>
<evidence type="ECO:0000313" key="7">
    <source>
        <dbReference type="Proteomes" id="UP000199529"/>
    </source>
</evidence>
<dbReference type="GO" id="GO:0016151">
    <property type="term" value="F:nickel cation binding"/>
    <property type="evidence" value="ECO:0007669"/>
    <property type="project" value="UniProtKB-UniRule"/>
</dbReference>
<comment type="similarity">
    <text evidence="1 5">Belongs to the HypA/HybF family.</text>
</comment>
<dbReference type="InterPro" id="IPR000688">
    <property type="entry name" value="HypA/HybF"/>
</dbReference>
<gene>
    <name evidence="5" type="primary">hypA</name>
    <name evidence="6" type="ORF">SAMN05216215_101433</name>
</gene>
<reference evidence="7" key="1">
    <citation type="submission" date="2016-10" db="EMBL/GenBank/DDBJ databases">
        <authorList>
            <person name="Varghese N."/>
            <person name="Submissions S."/>
        </authorList>
    </citation>
    <scope>NUCLEOTIDE SEQUENCE [LARGE SCALE GENOMIC DNA]</scope>
    <source>
        <strain evidence="7">CGMCC 4.3530</strain>
    </source>
</reference>
<dbReference type="OrthoDB" id="288014at2"/>
<dbReference type="Gene3D" id="3.30.2320.80">
    <property type="match status" value="1"/>
</dbReference>
<dbReference type="PIRSF" id="PIRSF004761">
    <property type="entry name" value="Hydrgn_mat_HypA"/>
    <property type="match status" value="1"/>
</dbReference>
<evidence type="ECO:0000256" key="2">
    <source>
        <dbReference type="ARBA" id="ARBA00022596"/>
    </source>
</evidence>
<dbReference type="RefSeq" id="WP_093266431.1">
    <property type="nucleotide sequence ID" value="NZ_JBFAUX010000079.1"/>
</dbReference>
<evidence type="ECO:0000256" key="1">
    <source>
        <dbReference type="ARBA" id="ARBA00010748"/>
    </source>
</evidence>
<keyword evidence="4 5" id="KW-0862">Zinc</keyword>
<dbReference type="GO" id="GO:0008270">
    <property type="term" value="F:zinc ion binding"/>
    <property type="evidence" value="ECO:0007669"/>
    <property type="project" value="UniProtKB-UniRule"/>
</dbReference>
<proteinExistence type="inferred from homology"/>
<dbReference type="Proteomes" id="UP000199529">
    <property type="component" value="Unassembled WGS sequence"/>
</dbReference>
<dbReference type="EMBL" id="FNOK01000014">
    <property type="protein sequence ID" value="SDX71705.1"/>
    <property type="molecule type" value="Genomic_DNA"/>
</dbReference>
<dbReference type="InterPro" id="IPR020538">
    <property type="entry name" value="Hydgase_Ni_incorp_HypA/HybF_CS"/>
</dbReference>
<keyword evidence="3 5" id="KW-0479">Metal-binding</keyword>
<dbReference type="GO" id="GO:0051604">
    <property type="term" value="P:protein maturation"/>
    <property type="evidence" value="ECO:0007669"/>
    <property type="project" value="InterPro"/>
</dbReference>
<keyword evidence="2 5" id="KW-0533">Nickel</keyword>
<dbReference type="HAMAP" id="MF_00213">
    <property type="entry name" value="HypA_HybF"/>
    <property type="match status" value="1"/>
</dbReference>
<dbReference type="PROSITE" id="PS01249">
    <property type="entry name" value="HYPA"/>
    <property type="match status" value="1"/>
</dbReference>
<evidence type="ECO:0000313" key="6">
    <source>
        <dbReference type="EMBL" id="SDX71705.1"/>
    </source>
</evidence>
<comment type="function">
    <text evidence="5">Involved in the maturation of [NiFe] hydrogenases. Required for nickel insertion into the metal center of the hydrogenase.</text>
</comment>
<dbReference type="AlphaFoldDB" id="A0A1H3DZ26"/>
<organism evidence="6 7">
    <name type="scientific">Saccharopolyspora shandongensis</name>
    <dbReference type="NCBI Taxonomy" id="418495"/>
    <lineage>
        <taxon>Bacteria</taxon>
        <taxon>Bacillati</taxon>
        <taxon>Actinomycetota</taxon>
        <taxon>Actinomycetes</taxon>
        <taxon>Pseudonocardiales</taxon>
        <taxon>Pseudonocardiaceae</taxon>
        <taxon>Saccharopolyspora</taxon>
    </lineage>
</organism>
<evidence type="ECO:0000256" key="3">
    <source>
        <dbReference type="ARBA" id="ARBA00022723"/>
    </source>
</evidence>
<feature type="binding site" evidence="5">
    <location>
        <position position="86"/>
    </location>
    <ligand>
        <name>Zn(2+)</name>
        <dbReference type="ChEBI" id="CHEBI:29105"/>
    </ligand>
</feature>
<dbReference type="STRING" id="418495.SAMN05216215_101433"/>
<evidence type="ECO:0000256" key="5">
    <source>
        <dbReference type="HAMAP-Rule" id="MF_00213"/>
    </source>
</evidence>
<dbReference type="PANTHER" id="PTHR34535:SF3">
    <property type="entry name" value="HYDROGENASE MATURATION FACTOR HYPA"/>
    <property type="match status" value="1"/>
</dbReference>
<dbReference type="Pfam" id="PF01155">
    <property type="entry name" value="HypA"/>
    <property type="match status" value="1"/>
</dbReference>
<feature type="binding site" evidence="5">
    <location>
        <position position="70"/>
    </location>
    <ligand>
        <name>Zn(2+)</name>
        <dbReference type="ChEBI" id="CHEBI:29105"/>
    </ligand>
</feature>
<accession>A0A1H3DZ26</accession>
<feature type="binding site" evidence="5">
    <location>
        <position position="73"/>
    </location>
    <ligand>
        <name>Zn(2+)</name>
        <dbReference type="ChEBI" id="CHEBI:29105"/>
    </ligand>
</feature>
<sequence length="109" mass="11672">MHELGITQSIVDAVLEAVDEPVIERVHLEIGRLSGVVPDSIRFCFELVADGTRLSTASLDIVEPAGRGECRSCGREIEMDELLARCPCGGVDIAVLAGQELRIKAVEVG</sequence>
<protein>
    <recommendedName>
        <fullName evidence="5">Hydrogenase maturation factor HypA</fullName>
    </recommendedName>
</protein>
<dbReference type="PANTHER" id="PTHR34535">
    <property type="entry name" value="HYDROGENASE MATURATION FACTOR HYPA"/>
    <property type="match status" value="1"/>
</dbReference>
<name>A0A1H3DZ26_9PSEU</name>
<feature type="binding site" evidence="5">
    <location>
        <position position="88"/>
    </location>
    <ligand>
        <name>Zn(2+)</name>
        <dbReference type="ChEBI" id="CHEBI:29105"/>
    </ligand>
</feature>
<keyword evidence="7" id="KW-1185">Reference proteome</keyword>
<feature type="binding site" evidence="5">
    <location>
        <position position="2"/>
    </location>
    <ligand>
        <name>Ni(2+)</name>
        <dbReference type="ChEBI" id="CHEBI:49786"/>
    </ligand>
</feature>